<organism evidence="3 4">
    <name type="scientific">Eubacterium ruminantium</name>
    <dbReference type="NCBI Taxonomy" id="42322"/>
    <lineage>
        <taxon>Bacteria</taxon>
        <taxon>Bacillati</taxon>
        <taxon>Bacillota</taxon>
        <taxon>Clostridia</taxon>
        <taxon>Eubacteriales</taxon>
        <taxon>Eubacteriaceae</taxon>
        <taxon>Eubacterium</taxon>
    </lineage>
</organism>
<dbReference type="Pfam" id="PF07728">
    <property type="entry name" value="AAA_5"/>
    <property type="match status" value="1"/>
</dbReference>
<sequence>MGIFSILDRDEDSEIINETERILRNHYSAGANEVLTKYLYFKGNPRSRVVEPFVLYASAIKALILESGVFPERYMEYLTYIENVYNAMFPYKEHTPDFENLSTIFLEMIHKDGIIAKKRFNTAMYDLFSDKFNYMKWNKNLLDTAIDGSVNSFIQQYAIEARAYFIDEDCFVSNLIDVTKKIQTSGDMQAVLDEETEKLHRMAGIYDVNEAVLLDAVNKIKMANTMHEKIVELVKIVDERVNILDSMSSNAINNVKSLCDDEVSKAKYELSIINEKLQQAYDSCVNEQKRAILYDKKKMVDEVFQEAEEKLMSLKRAAEKTVNTVKLEMPEGITKMELGGSDSNAEIKVSAPIPGGQIIAGGNSGATNAAGLVSYDEYAKIYETQTIIKDDDVEIPAINPLLDDSISFSERFEKAMEKKTYMIATGEHFHKMFDDVLIAVMENSNPYLIGPSGCGKTYMVSQIARILDMDFIDIGYINEEYDILGFRTANGGYSRPNFYRCYKYGKIAFCDELDNGNSRATVKLNSFLSNLKNASYNFPNGECVMRHPNFRMIGAGNTDGNGADSNYNSREKIEESVQQRLTPIYIGYDNEVEKKILSNYPDWYSFIVLFRSATDEWGKKNYGDAPGIITTRDATRIKRYKDNNSFDMSRILEYEFIQTKDITYLAFIKEYIRNRIEQNLNAKAIFDEFSKMIDSRRG</sequence>
<dbReference type="SUPFAM" id="SSF52540">
    <property type="entry name" value="P-loop containing nucleoside triphosphate hydrolases"/>
    <property type="match status" value="1"/>
</dbReference>
<name>A0A1T4L7E5_9FIRM</name>
<evidence type="ECO:0000256" key="1">
    <source>
        <dbReference type="SAM" id="Coils"/>
    </source>
</evidence>
<dbReference type="EMBL" id="FUXA01000005">
    <property type="protein sequence ID" value="SJZ50632.1"/>
    <property type="molecule type" value="Genomic_DNA"/>
</dbReference>
<dbReference type="Gene3D" id="3.40.50.300">
    <property type="entry name" value="P-loop containing nucleotide triphosphate hydrolases"/>
    <property type="match status" value="1"/>
</dbReference>
<proteinExistence type="predicted"/>
<evidence type="ECO:0000313" key="4">
    <source>
        <dbReference type="Proteomes" id="UP000189857"/>
    </source>
</evidence>
<evidence type="ECO:0000259" key="2">
    <source>
        <dbReference type="Pfam" id="PF07728"/>
    </source>
</evidence>
<dbReference type="AlphaFoldDB" id="A0A1T4L7E5"/>
<keyword evidence="1" id="KW-0175">Coiled coil</keyword>
<feature type="coiled-coil region" evidence="1">
    <location>
        <begin position="297"/>
        <end position="324"/>
    </location>
</feature>
<dbReference type="GO" id="GO:0005524">
    <property type="term" value="F:ATP binding"/>
    <property type="evidence" value="ECO:0007669"/>
    <property type="project" value="InterPro"/>
</dbReference>
<evidence type="ECO:0000313" key="3">
    <source>
        <dbReference type="EMBL" id="SJZ50632.1"/>
    </source>
</evidence>
<gene>
    <name evidence="3" type="ORF">SAMN02745110_00711</name>
</gene>
<keyword evidence="4" id="KW-1185">Reference proteome</keyword>
<dbReference type="Proteomes" id="UP000189857">
    <property type="component" value="Unassembled WGS sequence"/>
</dbReference>
<dbReference type="OrthoDB" id="1814213at2"/>
<reference evidence="3 4" key="1">
    <citation type="submission" date="2017-02" db="EMBL/GenBank/DDBJ databases">
        <authorList>
            <person name="Peterson S.W."/>
        </authorList>
    </citation>
    <scope>NUCLEOTIDE SEQUENCE [LARGE SCALE GENOMIC DNA]</scope>
    <source>
        <strain evidence="3 4">ATCC 17233</strain>
    </source>
</reference>
<protein>
    <submittedName>
        <fullName evidence="3">AAA domain (Dynein-related subfamily)</fullName>
    </submittedName>
</protein>
<dbReference type="InterPro" id="IPR027417">
    <property type="entry name" value="P-loop_NTPase"/>
</dbReference>
<dbReference type="GO" id="GO:0016887">
    <property type="term" value="F:ATP hydrolysis activity"/>
    <property type="evidence" value="ECO:0007669"/>
    <property type="project" value="InterPro"/>
</dbReference>
<dbReference type="RefSeq" id="WP_078786456.1">
    <property type="nucleotide sequence ID" value="NZ_FMTO01000005.1"/>
</dbReference>
<feature type="domain" description="ATPase dynein-related AAA" evidence="2">
    <location>
        <begin position="448"/>
        <end position="562"/>
    </location>
</feature>
<dbReference type="InterPro" id="IPR011704">
    <property type="entry name" value="ATPase_dyneun-rel_AAA"/>
</dbReference>
<accession>A0A1T4L7E5</accession>